<feature type="compositionally biased region" description="Basic residues" evidence="1">
    <location>
        <begin position="69"/>
        <end position="82"/>
    </location>
</feature>
<evidence type="ECO:0000313" key="3">
    <source>
        <dbReference type="Proteomes" id="UP000299102"/>
    </source>
</evidence>
<evidence type="ECO:0000313" key="2">
    <source>
        <dbReference type="EMBL" id="GBP85845.1"/>
    </source>
</evidence>
<evidence type="ECO:0000256" key="1">
    <source>
        <dbReference type="SAM" id="MobiDB-lite"/>
    </source>
</evidence>
<sequence length="138" mass="15929">MKHLRYTRELERQRATRASCRITKRKRQLKIGRVKGGHCPSLIAGFGAIRPPRGRRARGKRRTADKSYKNRPGRRKRRRRPGARGLYLGMETLKNKRQRRAQPDDLCGAARAAGRADSPDYRMALLDIEVSPRGRRTI</sequence>
<proteinExistence type="predicted"/>
<reference evidence="2 3" key="1">
    <citation type="journal article" date="2019" name="Commun. Biol.">
        <title>The bagworm genome reveals a unique fibroin gene that provides high tensile strength.</title>
        <authorList>
            <person name="Kono N."/>
            <person name="Nakamura H."/>
            <person name="Ohtoshi R."/>
            <person name="Tomita M."/>
            <person name="Numata K."/>
            <person name="Arakawa K."/>
        </authorList>
    </citation>
    <scope>NUCLEOTIDE SEQUENCE [LARGE SCALE GENOMIC DNA]</scope>
</reference>
<protein>
    <submittedName>
        <fullName evidence="2">Uncharacterized protein</fullName>
    </submittedName>
</protein>
<dbReference type="AlphaFoldDB" id="A0A4C1ZH37"/>
<dbReference type="Proteomes" id="UP000299102">
    <property type="component" value="Unassembled WGS sequence"/>
</dbReference>
<name>A0A4C1ZH37_EUMVA</name>
<feature type="region of interest" description="Disordered" evidence="1">
    <location>
        <begin position="45"/>
        <end position="84"/>
    </location>
</feature>
<comment type="caution">
    <text evidence="2">The sequence shown here is derived from an EMBL/GenBank/DDBJ whole genome shotgun (WGS) entry which is preliminary data.</text>
</comment>
<accession>A0A4C1ZH37</accession>
<gene>
    <name evidence="2" type="ORF">EVAR_68118_1</name>
</gene>
<keyword evidence="3" id="KW-1185">Reference proteome</keyword>
<organism evidence="2 3">
    <name type="scientific">Eumeta variegata</name>
    <name type="common">Bagworm moth</name>
    <name type="synonym">Eumeta japonica</name>
    <dbReference type="NCBI Taxonomy" id="151549"/>
    <lineage>
        <taxon>Eukaryota</taxon>
        <taxon>Metazoa</taxon>
        <taxon>Ecdysozoa</taxon>
        <taxon>Arthropoda</taxon>
        <taxon>Hexapoda</taxon>
        <taxon>Insecta</taxon>
        <taxon>Pterygota</taxon>
        <taxon>Neoptera</taxon>
        <taxon>Endopterygota</taxon>
        <taxon>Lepidoptera</taxon>
        <taxon>Glossata</taxon>
        <taxon>Ditrysia</taxon>
        <taxon>Tineoidea</taxon>
        <taxon>Psychidae</taxon>
        <taxon>Oiketicinae</taxon>
        <taxon>Eumeta</taxon>
    </lineage>
</organism>
<dbReference type="EMBL" id="BGZK01001763">
    <property type="protein sequence ID" value="GBP85845.1"/>
    <property type="molecule type" value="Genomic_DNA"/>
</dbReference>
<feature type="compositionally biased region" description="Basic residues" evidence="1">
    <location>
        <begin position="52"/>
        <end position="61"/>
    </location>
</feature>